<dbReference type="GO" id="GO:0008289">
    <property type="term" value="F:lipid binding"/>
    <property type="evidence" value="ECO:0007669"/>
    <property type="project" value="UniProtKB-KW"/>
</dbReference>
<dbReference type="InterPro" id="IPR012674">
    <property type="entry name" value="Calycin"/>
</dbReference>
<protein>
    <recommendedName>
        <fullName evidence="3">Cytosolic fatty-acid binding proteins domain-containing protein</fullName>
    </recommendedName>
</protein>
<dbReference type="AlphaFoldDB" id="A0A433SJS8"/>
<accession>A0A433SJS8</accession>
<dbReference type="Proteomes" id="UP000271974">
    <property type="component" value="Unassembled WGS sequence"/>
</dbReference>
<dbReference type="EMBL" id="RQTK01001718">
    <property type="protein sequence ID" value="RUS69344.1"/>
    <property type="molecule type" value="Genomic_DNA"/>
</dbReference>
<reference evidence="1 2" key="1">
    <citation type="submission" date="2019-01" db="EMBL/GenBank/DDBJ databases">
        <title>A draft genome assembly of the solar-powered sea slug Elysia chlorotica.</title>
        <authorList>
            <person name="Cai H."/>
            <person name="Li Q."/>
            <person name="Fang X."/>
            <person name="Li J."/>
            <person name="Curtis N.E."/>
            <person name="Altenburger A."/>
            <person name="Shibata T."/>
            <person name="Feng M."/>
            <person name="Maeda T."/>
            <person name="Schwartz J.A."/>
            <person name="Shigenobu S."/>
            <person name="Lundholm N."/>
            <person name="Nishiyama T."/>
            <person name="Yang H."/>
            <person name="Hasebe M."/>
            <person name="Li S."/>
            <person name="Pierce S.K."/>
            <person name="Wang J."/>
        </authorList>
    </citation>
    <scope>NUCLEOTIDE SEQUENCE [LARGE SCALE GENOMIC DNA]</scope>
    <source>
        <strain evidence="1">EC2010</strain>
        <tissue evidence="1">Whole organism of an adult</tissue>
    </source>
</reference>
<dbReference type="OrthoDB" id="6082767at2759"/>
<organism evidence="1 2">
    <name type="scientific">Elysia chlorotica</name>
    <name type="common">Eastern emerald elysia</name>
    <name type="synonym">Sea slug</name>
    <dbReference type="NCBI Taxonomy" id="188477"/>
    <lineage>
        <taxon>Eukaryota</taxon>
        <taxon>Metazoa</taxon>
        <taxon>Spiralia</taxon>
        <taxon>Lophotrochozoa</taxon>
        <taxon>Mollusca</taxon>
        <taxon>Gastropoda</taxon>
        <taxon>Heterobranchia</taxon>
        <taxon>Euthyneura</taxon>
        <taxon>Panpulmonata</taxon>
        <taxon>Sacoglossa</taxon>
        <taxon>Placobranchoidea</taxon>
        <taxon>Plakobranchidae</taxon>
        <taxon>Elysia</taxon>
    </lineage>
</organism>
<dbReference type="Gene3D" id="2.40.128.20">
    <property type="match status" value="1"/>
</dbReference>
<evidence type="ECO:0000313" key="2">
    <source>
        <dbReference type="Proteomes" id="UP000271974"/>
    </source>
</evidence>
<name>A0A433SJS8_ELYCH</name>
<evidence type="ECO:0008006" key="3">
    <source>
        <dbReference type="Google" id="ProtNLM"/>
    </source>
</evidence>
<evidence type="ECO:0000313" key="1">
    <source>
        <dbReference type="EMBL" id="RUS69344.1"/>
    </source>
</evidence>
<comment type="caution">
    <text evidence="1">The sequence shown here is derived from an EMBL/GenBank/DDBJ whole genome shotgun (WGS) entry which is preliminary data.</text>
</comment>
<dbReference type="SUPFAM" id="SSF50814">
    <property type="entry name" value="Lipocalins"/>
    <property type="match status" value="1"/>
</dbReference>
<keyword evidence="2" id="KW-1185">Reference proteome</keyword>
<proteinExistence type="predicted"/>
<sequence>MEALHGKWKLDKSKNINVEEFLTAQGYPQDLVAQVSASEGTFEATPDNGKTRVVITSSGQPSTSHLVTLDEPFQLSTPEGIVLTCKCTLEGQGRFREHYSNAAQGVEFTTVREVKGKTMKTETTAKGGCMTQVFNKV</sequence>
<gene>
    <name evidence="1" type="ORF">EGW08_022890</name>
</gene>
<dbReference type="CDD" id="cd00742">
    <property type="entry name" value="FABP"/>
    <property type="match status" value="1"/>
</dbReference>